<proteinExistence type="predicted"/>
<reference evidence="1" key="2">
    <citation type="submission" date="2006-01" db="EMBL/GenBank/DDBJ databases">
        <authorList>
            <person name="Genoscope"/>
        </authorList>
    </citation>
    <scope>NUCLEOTIDE SEQUENCE</scope>
</reference>
<name>Q1Q6J0_KUEST</name>
<protein>
    <submittedName>
        <fullName evidence="1">Uncharacterized protein</fullName>
    </submittedName>
</protein>
<sequence>MQQKVSARKVKARLVGIINNAGNSVLTSAFSRPATLLRFSSFVASFTIIMQANLCASNPLSADAVR</sequence>
<gene>
    <name evidence="1" type="ORF">kuste2448</name>
</gene>
<reference evidence="1" key="1">
    <citation type="journal article" date="2006" name="Nature">
        <title>Deciphering the evolution and metabolism of an anammox bacterium from a community genome.</title>
        <authorList>
            <person name="Strous M."/>
            <person name="Pelletier E."/>
            <person name="Mangenot S."/>
            <person name="Rattei T."/>
            <person name="Lehner A."/>
            <person name="Taylor M.W."/>
            <person name="Horn M."/>
            <person name="Daims H."/>
            <person name="Bartol-Mavel D."/>
            <person name="Wincker P."/>
            <person name="Barbe V."/>
            <person name="Fonknechten N."/>
            <person name="Vallenet D."/>
            <person name="Segurens B."/>
            <person name="Schenowitz-Truong C."/>
            <person name="Medigue C."/>
            <person name="Collingro A."/>
            <person name="Snel B."/>
            <person name="Dutilh B.E."/>
            <person name="OpDenCamp H.J.M."/>
            <person name="vanDerDrift C."/>
            <person name="Cirpus I."/>
            <person name="vanDePas-Schoonen K.T."/>
            <person name="Harhangi H.R."/>
            <person name="vanNiftrik L."/>
            <person name="Schmid M."/>
            <person name="Keltjens J."/>
            <person name="vanDeVossenberg J."/>
            <person name="Kartal B."/>
            <person name="Meier H."/>
            <person name="Frishman D."/>
            <person name="Huynen M.A."/>
            <person name="Mewes H."/>
            <person name="Weissenbach J."/>
            <person name="Jetten M.S.M."/>
            <person name="Wagner M."/>
            <person name="LePaslier D."/>
        </authorList>
    </citation>
    <scope>NUCLEOTIDE SEQUENCE</scope>
</reference>
<accession>Q1Q6J0</accession>
<organism evidence="1">
    <name type="scientific">Kuenenia stuttgartiensis</name>
    <dbReference type="NCBI Taxonomy" id="174633"/>
    <lineage>
        <taxon>Bacteria</taxon>
        <taxon>Pseudomonadati</taxon>
        <taxon>Planctomycetota</taxon>
        <taxon>Candidatus Brocadiia</taxon>
        <taxon>Candidatus Brocadiales</taxon>
        <taxon>Candidatus Brocadiaceae</taxon>
        <taxon>Candidatus Kuenenia</taxon>
    </lineage>
</organism>
<evidence type="ECO:0000313" key="1">
    <source>
        <dbReference type="EMBL" id="CAJ73195.1"/>
    </source>
</evidence>
<dbReference type="AlphaFoldDB" id="Q1Q6J0"/>
<dbReference type="EMBL" id="CT573071">
    <property type="protein sequence ID" value="CAJ73195.1"/>
    <property type="molecule type" value="Genomic_DNA"/>
</dbReference>